<protein>
    <submittedName>
        <fullName evidence="2">Uncharacterized protein</fullName>
    </submittedName>
</protein>
<feature type="region of interest" description="Disordered" evidence="1">
    <location>
        <begin position="369"/>
        <end position="406"/>
    </location>
</feature>
<gene>
    <name evidence="2" type="ORF">GNI_114420</name>
</gene>
<dbReference type="RefSeq" id="XP_011131628.1">
    <property type="nucleotide sequence ID" value="XM_011133326.1"/>
</dbReference>
<dbReference type="EMBL" id="AFNH02000853">
    <property type="protein sequence ID" value="EZG55333.1"/>
    <property type="molecule type" value="Genomic_DNA"/>
</dbReference>
<dbReference type="GeneID" id="22914049"/>
<dbReference type="eggNOG" id="ENOG502S2R8">
    <property type="taxonomic scope" value="Eukaryota"/>
</dbReference>
<evidence type="ECO:0000313" key="2">
    <source>
        <dbReference type="EMBL" id="EZG55333.1"/>
    </source>
</evidence>
<feature type="compositionally biased region" description="Low complexity" evidence="1">
    <location>
        <begin position="250"/>
        <end position="263"/>
    </location>
</feature>
<keyword evidence="3" id="KW-1185">Reference proteome</keyword>
<dbReference type="Proteomes" id="UP000019763">
    <property type="component" value="Unassembled WGS sequence"/>
</dbReference>
<evidence type="ECO:0000313" key="3">
    <source>
        <dbReference type="Proteomes" id="UP000019763"/>
    </source>
</evidence>
<name>A0A023B333_GRENI</name>
<feature type="compositionally biased region" description="Basic and acidic residues" evidence="1">
    <location>
        <begin position="531"/>
        <end position="547"/>
    </location>
</feature>
<feature type="compositionally biased region" description="Acidic residues" evidence="1">
    <location>
        <begin position="511"/>
        <end position="523"/>
    </location>
</feature>
<feature type="region of interest" description="Disordered" evidence="1">
    <location>
        <begin position="510"/>
        <end position="549"/>
    </location>
</feature>
<accession>A0A023B333</accession>
<dbReference type="VEuPathDB" id="CryptoDB:GNI_114420"/>
<organism evidence="2 3">
    <name type="scientific">Gregarina niphandrodes</name>
    <name type="common">Septate eugregarine</name>
    <dbReference type="NCBI Taxonomy" id="110365"/>
    <lineage>
        <taxon>Eukaryota</taxon>
        <taxon>Sar</taxon>
        <taxon>Alveolata</taxon>
        <taxon>Apicomplexa</taxon>
        <taxon>Conoidasida</taxon>
        <taxon>Gregarinasina</taxon>
        <taxon>Eugregarinorida</taxon>
        <taxon>Gregarinidae</taxon>
        <taxon>Gregarina</taxon>
    </lineage>
</organism>
<proteinExistence type="predicted"/>
<dbReference type="AlphaFoldDB" id="A0A023B333"/>
<reference evidence="2" key="1">
    <citation type="submission" date="2013-12" db="EMBL/GenBank/DDBJ databases">
        <authorList>
            <person name="Omoto C.K."/>
            <person name="Sibley D."/>
            <person name="Venepally P."/>
            <person name="Hadjithomas M."/>
            <person name="Karamycheva S."/>
            <person name="Brunk B."/>
            <person name="Roos D."/>
            <person name="Caler E."/>
            <person name="Lorenzi H."/>
        </authorList>
    </citation>
    <scope>NUCLEOTIDE SEQUENCE</scope>
</reference>
<sequence length="651" mass="72456">MLFVDGRAERVYTDGLRNEAYVFQIKRTDAVLKTRYITGSIFVITPITSVTAGLFQRAFVDVNDNRSVIFELAEGFADQPGRNMYFKSRVLQQSLVKMYPQRTFLSDALNLEGGWVRQDGSRVKIHDFHRLEGHGLCVAPGFAYWYNDETHAVPQVRLSTTLFLDETLPFEQHAFDTTSRFIQLGFYGDVSLGGDYIVIKSPADGRPIFSFRRVLEYATPTLPPPPPTVITVSGVNQVAAISEAAQGALPTTTTTTTTTTAEPTTEHHHHRDHTNQDDDHHHGHHHHHHYWPPPQSDLPYGPSDNPWPRPAFDNAPAQSLYELYPNYGLFNRGFGPNHTFPTPLEPPDAGGALPRPAWEIDPYAFDNDPFVGPPTSLQAAPASPGPATNRFDPRSGPGSPAFESSSPFHRALYREGSTALIADLAKHEHLRNDDLLFEGTERLKTMLGHSRRLAASQTAYPEPEDQVCLQPSDSWTGFHAVGRGGQGAKRQLSPWGTVFAKRIPVGIVSQDELDRDDEADNDENAATQRPLVERHLEGRPPEGRAPEGRVVPKTTLEDLKKFLPSQFTENPVVQVASKAIENRAAELSGAEPAEALFAKTQFFGLDLPSTSPYDWLWRASAGRLATAERYKDEALMRKMSRKSARRDARGQ</sequence>
<feature type="region of interest" description="Disordered" evidence="1">
    <location>
        <begin position="246"/>
        <end position="311"/>
    </location>
</feature>
<evidence type="ECO:0000256" key="1">
    <source>
        <dbReference type="SAM" id="MobiDB-lite"/>
    </source>
</evidence>
<comment type="caution">
    <text evidence="2">The sequence shown here is derived from an EMBL/GenBank/DDBJ whole genome shotgun (WGS) entry which is preliminary data.</text>
</comment>
<dbReference type="OrthoDB" id="340198at2759"/>